<dbReference type="SUPFAM" id="SSF52540">
    <property type="entry name" value="P-loop containing nucleoside triphosphate hydrolases"/>
    <property type="match status" value="1"/>
</dbReference>
<dbReference type="InterPro" id="IPR003593">
    <property type="entry name" value="AAA+_ATPase"/>
</dbReference>
<dbReference type="PANTHER" id="PTHR43776:SF8">
    <property type="entry name" value="ABC TRANSPORTER, ATP-BINDING PROTEIN"/>
    <property type="match status" value="1"/>
</dbReference>
<sequence>MDLEGIEISNVTKRYLDTRGDAFTALNEVSLSWRPKENLAVIGESGSGKSTLARLIAGLEKPTEGIIKIEGKDIAQWDFRRWRRERKHIQAVFQDASGTMNPAYSVYRNIEEALLNLTELSRSQRKKRIYELLDMVNISPELLKTPVRQLSGGEQRRLSLIRALSIHPEYLILDEVTSGLDLLSSDAVLSVLEKYHKESGCAYLMITHDKQNAYRISDRILEMQKGKIVRMGERTEIKAKAEKKCS</sequence>
<dbReference type="InterPro" id="IPR050319">
    <property type="entry name" value="ABC_transp_ATP-bind"/>
</dbReference>
<evidence type="ECO:0000256" key="1">
    <source>
        <dbReference type="ARBA" id="ARBA00022448"/>
    </source>
</evidence>
<dbReference type="PANTHER" id="PTHR43776">
    <property type="entry name" value="TRANSPORT ATP-BINDING PROTEIN"/>
    <property type="match status" value="1"/>
</dbReference>
<evidence type="ECO:0000313" key="6">
    <source>
        <dbReference type="Proteomes" id="UP000248132"/>
    </source>
</evidence>
<organism evidence="5 6">
    <name type="scientific">Ruminiclostridium sufflavum DSM 19573</name>
    <dbReference type="NCBI Taxonomy" id="1121337"/>
    <lineage>
        <taxon>Bacteria</taxon>
        <taxon>Bacillati</taxon>
        <taxon>Bacillota</taxon>
        <taxon>Clostridia</taxon>
        <taxon>Eubacteriales</taxon>
        <taxon>Oscillospiraceae</taxon>
        <taxon>Ruminiclostridium</taxon>
    </lineage>
</organism>
<dbReference type="CDD" id="cd03257">
    <property type="entry name" value="ABC_NikE_OppD_transporters"/>
    <property type="match status" value="1"/>
</dbReference>
<dbReference type="AlphaFoldDB" id="A0A318XQA2"/>
<proteinExistence type="predicted"/>
<dbReference type="Proteomes" id="UP000248132">
    <property type="component" value="Unassembled WGS sequence"/>
</dbReference>
<protein>
    <submittedName>
        <fullName evidence="5">Peptide/nickel transport system ATP-binding protein</fullName>
    </submittedName>
</protein>
<evidence type="ECO:0000313" key="5">
    <source>
        <dbReference type="EMBL" id="PYG90255.1"/>
    </source>
</evidence>
<gene>
    <name evidence="5" type="ORF">LY28_00135</name>
</gene>
<evidence type="ECO:0000259" key="4">
    <source>
        <dbReference type="PROSITE" id="PS50893"/>
    </source>
</evidence>
<dbReference type="PROSITE" id="PS00211">
    <property type="entry name" value="ABC_TRANSPORTER_1"/>
    <property type="match status" value="1"/>
</dbReference>
<evidence type="ECO:0000256" key="2">
    <source>
        <dbReference type="ARBA" id="ARBA00022741"/>
    </source>
</evidence>
<dbReference type="GO" id="GO:0005524">
    <property type="term" value="F:ATP binding"/>
    <property type="evidence" value="ECO:0007669"/>
    <property type="project" value="UniProtKB-KW"/>
</dbReference>
<accession>A0A318XQA2</accession>
<reference evidence="5 6" key="1">
    <citation type="submission" date="2018-06" db="EMBL/GenBank/DDBJ databases">
        <title>Genomic Encyclopedia of Type Strains, Phase I: the one thousand microbial genomes (KMG-I) project.</title>
        <authorList>
            <person name="Kyrpides N."/>
        </authorList>
    </citation>
    <scope>NUCLEOTIDE SEQUENCE [LARGE SCALE GENOMIC DNA]</scope>
    <source>
        <strain evidence="5 6">DSM 19573</strain>
    </source>
</reference>
<dbReference type="Pfam" id="PF00005">
    <property type="entry name" value="ABC_tran"/>
    <property type="match status" value="1"/>
</dbReference>
<comment type="caution">
    <text evidence="5">The sequence shown here is derived from an EMBL/GenBank/DDBJ whole genome shotgun (WGS) entry which is preliminary data.</text>
</comment>
<keyword evidence="3 5" id="KW-0067">ATP-binding</keyword>
<dbReference type="GO" id="GO:0055085">
    <property type="term" value="P:transmembrane transport"/>
    <property type="evidence" value="ECO:0007669"/>
    <property type="project" value="UniProtKB-ARBA"/>
</dbReference>
<dbReference type="InterPro" id="IPR017871">
    <property type="entry name" value="ABC_transporter-like_CS"/>
</dbReference>
<name>A0A318XQA2_9FIRM</name>
<keyword evidence="1" id="KW-0813">Transport</keyword>
<dbReference type="EMBL" id="QKMR01000001">
    <property type="protein sequence ID" value="PYG90255.1"/>
    <property type="molecule type" value="Genomic_DNA"/>
</dbReference>
<dbReference type="OrthoDB" id="9802264at2"/>
<feature type="domain" description="ABC transporter" evidence="4">
    <location>
        <begin position="6"/>
        <end position="245"/>
    </location>
</feature>
<dbReference type="SMART" id="SM00382">
    <property type="entry name" value="AAA"/>
    <property type="match status" value="1"/>
</dbReference>
<dbReference type="InterPro" id="IPR003439">
    <property type="entry name" value="ABC_transporter-like_ATP-bd"/>
</dbReference>
<keyword evidence="6" id="KW-1185">Reference proteome</keyword>
<dbReference type="InterPro" id="IPR027417">
    <property type="entry name" value="P-loop_NTPase"/>
</dbReference>
<dbReference type="GO" id="GO:0016887">
    <property type="term" value="F:ATP hydrolysis activity"/>
    <property type="evidence" value="ECO:0007669"/>
    <property type="project" value="InterPro"/>
</dbReference>
<dbReference type="RefSeq" id="WP_110460234.1">
    <property type="nucleotide sequence ID" value="NZ_QKMR01000001.1"/>
</dbReference>
<dbReference type="PROSITE" id="PS50893">
    <property type="entry name" value="ABC_TRANSPORTER_2"/>
    <property type="match status" value="1"/>
</dbReference>
<evidence type="ECO:0000256" key="3">
    <source>
        <dbReference type="ARBA" id="ARBA00022840"/>
    </source>
</evidence>
<keyword evidence="2" id="KW-0547">Nucleotide-binding</keyword>
<dbReference type="Gene3D" id="3.40.50.300">
    <property type="entry name" value="P-loop containing nucleotide triphosphate hydrolases"/>
    <property type="match status" value="1"/>
</dbReference>